<keyword evidence="2" id="KW-1185">Reference proteome</keyword>
<reference evidence="1" key="1">
    <citation type="submission" date="2025-09" db="UniProtKB">
        <authorList>
            <consortium name="EnsemblPlants"/>
        </authorList>
    </citation>
    <scope>IDENTIFICATION</scope>
</reference>
<evidence type="ECO:0000313" key="1">
    <source>
        <dbReference type="EnsemblPlants" id="AVESA.00010b.r2.UnG1423450.1.CDS"/>
    </source>
</evidence>
<dbReference type="Proteomes" id="UP001732700">
    <property type="component" value="Unassembled WGS sequence"/>
</dbReference>
<sequence>MAGSMELAQSLKGTFDNQNVSFVDAANSAGYKIHPEDLHNVFLNQDTYFSFIELHIEQGPILEKEGVPIGIVTAIAAPASIKVEFEGNGGHAGAVLMPARNDAGLAAAELALAVEKHVLESGSIDTVGTVGILQLHPGAINSIPSKSHLEIDLRDIDEKRRNDVIKKVHQSAIDISKVRAVELSEFKIVNQDPPALSDKSVVNAMEFSAKQLGLQYKLMISRAYHDSLFMAR</sequence>
<dbReference type="EnsemblPlants" id="AVESA.00010b.r2.UnG1423450.1">
    <property type="protein sequence ID" value="AVESA.00010b.r2.UnG1423450.1.CDS"/>
    <property type="gene ID" value="AVESA.00010b.r2.UnG1423450"/>
</dbReference>
<organism evidence="1 2">
    <name type="scientific">Avena sativa</name>
    <name type="common">Oat</name>
    <dbReference type="NCBI Taxonomy" id="4498"/>
    <lineage>
        <taxon>Eukaryota</taxon>
        <taxon>Viridiplantae</taxon>
        <taxon>Streptophyta</taxon>
        <taxon>Embryophyta</taxon>
        <taxon>Tracheophyta</taxon>
        <taxon>Spermatophyta</taxon>
        <taxon>Magnoliopsida</taxon>
        <taxon>Liliopsida</taxon>
        <taxon>Poales</taxon>
        <taxon>Poaceae</taxon>
        <taxon>BOP clade</taxon>
        <taxon>Pooideae</taxon>
        <taxon>Poodae</taxon>
        <taxon>Poeae</taxon>
        <taxon>Poeae Chloroplast Group 1 (Aveneae type)</taxon>
        <taxon>Aveninae</taxon>
        <taxon>Avena</taxon>
    </lineage>
</organism>
<proteinExistence type="predicted"/>
<evidence type="ECO:0000313" key="2">
    <source>
        <dbReference type="Proteomes" id="UP001732700"/>
    </source>
</evidence>
<accession>A0ACD6ASQ7</accession>
<protein>
    <submittedName>
        <fullName evidence="1">Uncharacterized protein</fullName>
    </submittedName>
</protein>
<name>A0ACD6ASQ7_AVESA</name>